<dbReference type="EMBL" id="JAQIFT010000069">
    <property type="protein sequence ID" value="MDA3734085.1"/>
    <property type="molecule type" value="Genomic_DNA"/>
</dbReference>
<organism evidence="2 3">
    <name type="scientific">Holtiella tumoricola</name>
    <dbReference type="NCBI Taxonomy" id="3018743"/>
    <lineage>
        <taxon>Bacteria</taxon>
        <taxon>Bacillati</taxon>
        <taxon>Bacillota</taxon>
        <taxon>Clostridia</taxon>
        <taxon>Lachnospirales</taxon>
        <taxon>Cellulosilyticaceae</taxon>
        <taxon>Holtiella</taxon>
    </lineage>
</organism>
<dbReference type="Pfam" id="PF02811">
    <property type="entry name" value="PHP"/>
    <property type="match status" value="1"/>
</dbReference>
<name>A0AA42DRN7_9FIRM</name>
<dbReference type="RefSeq" id="WP_271013726.1">
    <property type="nucleotide sequence ID" value="NZ_JAQIFT010000069.1"/>
</dbReference>
<dbReference type="PANTHER" id="PTHR36928">
    <property type="entry name" value="PHOSPHATASE YCDX-RELATED"/>
    <property type="match status" value="1"/>
</dbReference>
<dbReference type="SUPFAM" id="SSF89550">
    <property type="entry name" value="PHP domain-like"/>
    <property type="match status" value="1"/>
</dbReference>
<evidence type="ECO:0000313" key="3">
    <source>
        <dbReference type="Proteomes" id="UP001169242"/>
    </source>
</evidence>
<evidence type="ECO:0000313" key="2">
    <source>
        <dbReference type="EMBL" id="MDA3734085.1"/>
    </source>
</evidence>
<dbReference type="GO" id="GO:0042578">
    <property type="term" value="F:phosphoric ester hydrolase activity"/>
    <property type="evidence" value="ECO:0007669"/>
    <property type="project" value="TreeGrafter"/>
</dbReference>
<dbReference type="AlphaFoldDB" id="A0AA42DRN7"/>
<dbReference type="InterPro" id="IPR016195">
    <property type="entry name" value="Pol/histidinol_Pase-like"/>
</dbReference>
<comment type="caution">
    <text evidence="2">The sequence shown here is derived from an EMBL/GenBank/DDBJ whole genome shotgun (WGS) entry which is preliminary data.</text>
</comment>
<feature type="domain" description="Polymerase/histidinol phosphatase N-terminal" evidence="1">
    <location>
        <begin position="4"/>
        <end position="72"/>
    </location>
</feature>
<dbReference type="Gene3D" id="3.20.20.140">
    <property type="entry name" value="Metal-dependent hydrolases"/>
    <property type="match status" value="1"/>
</dbReference>
<dbReference type="InterPro" id="IPR003141">
    <property type="entry name" value="Pol/His_phosphatase_N"/>
</dbReference>
<dbReference type="GO" id="GO:0008270">
    <property type="term" value="F:zinc ion binding"/>
    <property type="evidence" value="ECO:0007669"/>
    <property type="project" value="TreeGrafter"/>
</dbReference>
<proteinExistence type="predicted"/>
<gene>
    <name evidence="2" type="ORF">PBV87_21655</name>
</gene>
<dbReference type="InterPro" id="IPR050243">
    <property type="entry name" value="PHP_phosphatase"/>
</dbReference>
<evidence type="ECO:0000259" key="1">
    <source>
        <dbReference type="SMART" id="SM00481"/>
    </source>
</evidence>
<dbReference type="InterPro" id="IPR004013">
    <property type="entry name" value="PHP_dom"/>
</dbReference>
<keyword evidence="3" id="KW-1185">Reference proteome</keyword>
<dbReference type="SMART" id="SM00481">
    <property type="entry name" value="POLIIIAc"/>
    <property type="match status" value="1"/>
</dbReference>
<dbReference type="PANTHER" id="PTHR36928:SF1">
    <property type="entry name" value="PHOSPHATASE YCDX-RELATED"/>
    <property type="match status" value="1"/>
</dbReference>
<dbReference type="GO" id="GO:0005829">
    <property type="term" value="C:cytosol"/>
    <property type="evidence" value="ECO:0007669"/>
    <property type="project" value="TreeGrafter"/>
</dbReference>
<reference evidence="2" key="1">
    <citation type="journal article" date="2023" name="Int. J. Syst. Evol. Microbiol.">
        <title>&lt;i&gt;Holtiella tumoricola&lt;/i&gt; gen. nov. sp. nov., isolated from a human clinical sample.</title>
        <authorList>
            <person name="Allen-Vercoe E."/>
            <person name="Daigneault M.C."/>
            <person name="Vancuren S.J."/>
            <person name="Cochrane K."/>
            <person name="O'Neal L.L."/>
            <person name="Sankaranarayanan K."/>
            <person name="Lawson P.A."/>
        </authorList>
    </citation>
    <scope>NUCLEOTIDE SEQUENCE</scope>
    <source>
        <strain evidence="2">CC70A</strain>
    </source>
</reference>
<accession>A0AA42DRN7</accession>
<sequence>MQIYNLHTHTTLSDGSASIEYVIQKAKEKGYKLGISDHIFCGGINTLDAVERYLDTLGRYEVLRGAEANIGEDFRLPDRLAYKLDYCIASVHYYFNEHREKEWLSSYFGNRAKHHNNYVPNYNKGLCEHYMEQILKMVEGTFKTQRVDIYGHPTVLPFYEDLGRTRFLVEWEDEMIGLCKKYQVALEVSGLWHEPNMQLVQKALRQGVKLSFGCDGHKLEEVCELGYVEKMIEVLGIRQEQCYKPATIMRDND</sequence>
<dbReference type="Proteomes" id="UP001169242">
    <property type="component" value="Unassembled WGS sequence"/>
</dbReference>
<protein>
    <submittedName>
        <fullName evidence="2">PHP domain-containing protein</fullName>
    </submittedName>
</protein>